<name>A0ABQ9BKE2_9ROSI</name>
<comment type="caution">
    <text evidence="4">The sequence shown here is derived from an EMBL/GenBank/DDBJ whole genome shotgun (WGS) entry which is preliminary data.</text>
</comment>
<evidence type="ECO:0000256" key="1">
    <source>
        <dbReference type="ARBA" id="ARBA00004613"/>
    </source>
</evidence>
<evidence type="ECO:0000313" key="5">
    <source>
        <dbReference type="Proteomes" id="UP001141253"/>
    </source>
</evidence>
<evidence type="ECO:0000256" key="3">
    <source>
        <dbReference type="ARBA" id="ARBA00022729"/>
    </source>
</evidence>
<organism evidence="4 5">
    <name type="scientific">Salix suchowensis</name>
    <dbReference type="NCBI Taxonomy" id="1278906"/>
    <lineage>
        <taxon>Eukaryota</taxon>
        <taxon>Viridiplantae</taxon>
        <taxon>Streptophyta</taxon>
        <taxon>Embryophyta</taxon>
        <taxon>Tracheophyta</taxon>
        <taxon>Spermatophyta</taxon>
        <taxon>Magnoliopsida</taxon>
        <taxon>eudicotyledons</taxon>
        <taxon>Gunneridae</taxon>
        <taxon>Pentapetalae</taxon>
        <taxon>rosids</taxon>
        <taxon>fabids</taxon>
        <taxon>Malpighiales</taxon>
        <taxon>Salicaceae</taxon>
        <taxon>Saliceae</taxon>
        <taxon>Salix</taxon>
    </lineage>
</organism>
<dbReference type="Proteomes" id="UP001141253">
    <property type="component" value="Chromosome 9"/>
</dbReference>
<comment type="subcellular location">
    <subcellularLocation>
        <location evidence="1">Secreted</location>
    </subcellularLocation>
</comment>
<dbReference type="EMBL" id="JAPFFI010000008">
    <property type="protein sequence ID" value="KAJ6386180.1"/>
    <property type="molecule type" value="Genomic_DNA"/>
</dbReference>
<proteinExistence type="inferred from homology"/>
<dbReference type="InterPro" id="IPR045051">
    <property type="entry name" value="SBT"/>
</dbReference>
<reference evidence="4" key="1">
    <citation type="submission" date="2022-10" db="EMBL/GenBank/DDBJ databases">
        <authorList>
            <person name="Hyden B.L."/>
            <person name="Feng K."/>
            <person name="Yates T."/>
            <person name="Jawdy S."/>
            <person name="Smart L.B."/>
            <person name="Muchero W."/>
        </authorList>
    </citation>
    <scope>NUCLEOTIDE SEQUENCE</scope>
    <source>
        <tissue evidence="4">Shoot tip</tissue>
    </source>
</reference>
<protein>
    <submittedName>
        <fullName evidence="4">Uncharacterized protein</fullName>
    </submittedName>
</protein>
<keyword evidence="3" id="KW-0732">Signal</keyword>
<dbReference type="InterPro" id="IPR036852">
    <property type="entry name" value="Peptidase_S8/S53_dom_sf"/>
</dbReference>
<keyword evidence="5" id="KW-1185">Reference proteome</keyword>
<gene>
    <name evidence="4" type="ORF">OIU77_029196</name>
</gene>
<comment type="similarity">
    <text evidence="2">Belongs to the peptidase S8 family.</text>
</comment>
<sequence>MRSYDLENRLILILQSTIASVSIEGASMYGLGQGTARGGVPSSRLVIYEVCYEDGCGDMDLMVAFDDAKHCHKR</sequence>
<evidence type="ECO:0000256" key="2">
    <source>
        <dbReference type="ARBA" id="ARBA00011073"/>
    </source>
</evidence>
<dbReference type="PANTHER" id="PTHR10795">
    <property type="entry name" value="PROPROTEIN CONVERTASE SUBTILISIN/KEXIN"/>
    <property type="match status" value="1"/>
</dbReference>
<dbReference type="Gene3D" id="3.40.50.200">
    <property type="entry name" value="Peptidase S8/S53 domain"/>
    <property type="match status" value="1"/>
</dbReference>
<accession>A0ABQ9BKE2</accession>
<reference evidence="4" key="2">
    <citation type="journal article" date="2023" name="Int. J. Mol. Sci.">
        <title>De Novo Assembly and Annotation of 11 Diverse Shrub Willow (Salix) Genomes Reveals Novel Gene Organization in Sex-Linked Regions.</title>
        <authorList>
            <person name="Hyden B."/>
            <person name="Feng K."/>
            <person name="Yates T.B."/>
            <person name="Jawdy S."/>
            <person name="Cereghino C."/>
            <person name="Smart L.B."/>
            <person name="Muchero W."/>
        </authorList>
    </citation>
    <scope>NUCLEOTIDE SEQUENCE</scope>
    <source>
        <tissue evidence="4">Shoot tip</tissue>
    </source>
</reference>
<evidence type="ECO:0000313" key="4">
    <source>
        <dbReference type="EMBL" id="KAJ6386180.1"/>
    </source>
</evidence>